<name>A0AAN7QBD7_TRANT</name>
<feature type="compositionally biased region" description="Polar residues" evidence="1">
    <location>
        <begin position="145"/>
        <end position="154"/>
    </location>
</feature>
<feature type="compositionally biased region" description="Basic residues" evidence="1">
    <location>
        <begin position="155"/>
        <end position="166"/>
    </location>
</feature>
<dbReference type="PANTHER" id="PTHR13582">
    <property type="entry name" value="M-PHASE PHOSPHOPROTEIN 6"/>
    <property type="match status" value="1"/>
</dbReference>
<dbReference type="InterPro" id="IPR019324">
    <property type="entry name" value="MPP6"/>
</dbReference>
<keyword evidence="3" id="KW-1185">Reference proteome</keyword>
<evidence type="ECO:0000313" key="3">
    <source>
        <dbReference type="Proteomes" id="UP001346149"/>
    </source>
</evidence>
<proteinExistence type="predicted"/>
<organism evidence="2 3">
    <name type="scientific">Trapa natans</name>
    <name type="common">Water chestnut</name>
    <dbReference type="NCBI Taxonomy" id="22666"/>
    <lineage>
        <taxon>Eukaryota</taxon>
        <taxon>Viridiplantae</taxon>
        <taxon>Streptophyta</taxon>
        <taxon>Embryophyta</taxon>
        <taxon>Tracheophyta</taxon>
        <taxon>Spermatophyta</taxon>
        <taxon>Magnoliopsida</taxon>
        <taxon>eudicotyledons</taxon>
        <taxon>Gunneridae</taxon>
        <taxon>Pentapetalae</taxon>
        <taxon>rosids</taxon>
        <taxon>malvids</taxon>
        <taxon>Myrtales</taxon>
        <taxon>Lythraceae</taxon>
        <taxon>Trapa</taxon>
    </lineage>
</organism>
<evidence type="ECO:0000256" key="1">
    <source>
        <dbReference type="SAM" id="MobiDB-lite"/>
    </source>
</evidence>
<dbReference type="GO" id="GO:0000460">
    <property type="term" value="P:maturation of 5.8S rRNA"/>
    <property type="evidence" value="ECO:0007669"/>
    <property type="project" value="TreeGrafter"/>
</dbReference>
<dbReference type="Pfam" id="PF10175">
    <property type="entry name" value="MPP6"/>
    <property type="match status" value="1"/>
</dbReference>
<reference evidence="2 3" key="1">
    <citation type="journal article" date="2023" name="Hortic Res">
        <title>Pangenome of water caltrop reveals structural variations and asymmetric subgenome divergence after allopolyploidization.</title>
        <authorList>
            <person name="Zhang X."/>
            <person name="Chen Y."/>
            <person name="Wang L."/>
            <person name="Yuan Y."/>
            <person name="Fang M."/>
            <person name="Shi L."/>
            <person name="Lu R."/>
            <person name="Comes H.P."/>
            <person name="Ma Y."/>
            <person name="Chen Y."/>
            <person name="Huang G."/>
            <person name="Zhou Y."/>
            <person name="Zheng Z."/>
            <person name="Qiu Y."/>
        </authorList>
    </citation>
    <scope>NUCLEOTIDE SEQUENCE [LARGE SCALE GENOMIC DNA]</scope>
    <source>
        <strain evidence="2">F231</strain>
    </source>
</reference>
<dbReference type="EMBL" id="JAXQNO010000024">
    <property type="protein sequence ID" value="KAK4762858.1"/>
    <property type="molecule type" value="Genomic_DNA"/>
</dbReference>
<comment type="caution">
    <text evidence="2">The sequence shown here is derived from an EMBL/GenBank/DDBJ whole genome shotgun (WGS) entry which is preliminary data.</text>
</comment>
<evidence type="ECO:0000313" key="2">
    <source>
        <dbReference type="EMBL" id="KAK4762858.1"/>
    </source>
</evidence>
<evidence type="ECO:0008006" key="4">
    <source>
        <dbReference type="Google" id="ProtNLM"/>
    </source>
</evidence>
<dbReference type="PANTHER" id="PTHR13582:SF0">
    <property type="entry name" value="M-PHASE PHOSPHOPROTEIN 6"/>
    <property type="match status" value="1"/>
</dbReference>
<accession>A0AAN7QBD7</accession>
<sequence>MVKRELSNNLRNMKFMQRALSGDEKSMKEEEDAKLDEKFFNSTAATRKCVVIVEGDPHPAAAGGRMSFQNFNPLIEKINEAQTIGEAPTISPNSQGACVRENVSSSGRAECMDMDEETHKANGNLKRKHDEVVECAHNPTKAPRNGQSIQNPPHSKTRRSRKKSKHEKVDWSVLRPPKYQQMKG</sequence>
<gene>
    <name evidence="2" type="ORF">SAY86_008626</name>
</gene>
<feature type="region of interest" description="Disordered" evidence="1">
    <location>
        <begin position="133"/>
        <end position="184"/>
    </location>
</feature>
<dbReference type="AlphaFoldDB" id="A0AAN7QBD7"/>
<protein>
    <recommendedName>
        <fullName evidence="4">M-phase phosphoprotein 6</fullName>
    </recommendedName>
</protein>
<dbReference type="Proteomes" id="UP001346149">
    <property type="component" value="Unassembled WGS sequence"/>
</dbReference>